<dbReference type="AlphaFoldDB" id="A0AA43QHM6"/>
<sequence>MPSLTLLDIFQNDLILRHTSPYIGTASLFSLKAVCRTLNKIIRSEPQVFRYLDLSSVRSINKPKWPPNSASNLTTDEYYGKPVHDALEALRVCSYLEHVSTLILDSVYLPCKILFSILNDGRNRVRILSLQAVLLLSQDELAYVLRYITRTGRPKGTPSLKALYYFRGKGVEASIERMFRDTTMIGEHEGITTRSGASLGGAKLSVPKSSINDDPYEHSPYVTAGPCLSNAQDKLSDDWANLVRACEGLIAFDMVLCPHDPARLVQPDPRPKFATIRLPPCSQCNSCPEGPAFPGTSVSQAVLSLPFCLIPALGVVPSPGFRPKPNETFLAK</sequence>
<evidence type="ECO:0000313" key="2">
    <source>
        <dbReference type="Proteomes" id="UP001161017"/>
    </source>
</evidence>
<evidence type="ECO:0008006" key="3">
    <source>
        <dbReference type="Google" id="ProtNLM"/>
    </source>
</evidence>
<protein>
    <recommendedName>
        <fullName evidence="3">F-box domain-containing protein</fullName>
    </recommendedName>
</protein>
<accession>A0AA43QHM6</accession>
<gene>
    <name evidence="1" type="ORF">OHK93_004003</name>
</gene>
<organism evidence="1 2">
    <name type="scientific">Ramalina farinacea</name>
    <dbReference type="NCBI Taxonomy" id="258253"/>
    <lineage>
        <taxon>Eukaryota</taxon>
        <taxon>Fungi</taxon>
        <taxon>Dikarya</taxon>
        <taxon>Ascomycota</taxon>
        <taxon>Pezizomycotina</taxon>
        <taxon>Lecanoromycetes</taxon>
        <taxon>OSLEUM clade</taxon>
        <taxon>Lecanoromycetidae</taxon>
        <taxon>Lecanorales</taxon>
        <taxon>Lecanorineae</taxon>
        <taxon>Ramalinaceae</taxon>
        <taxon>Ramalina</taxon>
    </lineage>
</organism>
<name>A0AA43QHM6_9LECA</name>
<keyword evidence="2" id="KW-1185">Reference proteome</keyword>
<reference evidence="1" key="1">
    <citation type="journal article" date="2023" name="Genome Biol. Evol.">
        <title>First Whole Genome Sequence and Flow Cytometry Genome Size Data for the Lichen-Forming Fungus Ramalina farinacea (Ascomycota).</title>
        <authorList>
            <person name="Llewellyn T."/>
            <person name="Mian S."/>
            <person name="Hill R."/>
            <person name="Leitch I.J."/>
            <person name="Gaya E."/>
        </authorList>
    </citation>
    <scope>NUCLEOTIDE SEQUENCE</scope>
    <source>
        <strain evidence="1">LIQ254RAFAR</strain>
    </source>
</reference>
<proteinExistence type="predicted"/>
<dbReference type="Proteomes" id="UP001161017">
    <property type="component" value="Unassembled WGS sequence"/>
</dbReference>
<evidence type="ECO:0000313" key="1">
    <source>
        <dbReference type="EMBL" id="MDI1485814.1"/>
    </source>
</evidence>
<comment type="caution">
    <text evidence="1">The sequence shown here is derived from an EMBL/GenBank/DDBJ whole genome shotgun (WGS) entry which is preliminary data.</text>
</comment>
<dbReference type="EMBL" id="JAPUFD010000002">
    <property type="protein sequence ID" value="MDI1485814.1"/>
    <property type="molecule type" value="Genomic_DNA"/>
</dbReference>